<protein>
    <submittedName>
        <fullName evidence="4">Transglycosylase SLT domain-containing protein</fullName>
    </submittedName>
</protein>
<comment type="similarity">
    <text evidence="1">Belongs to the virb1 family.</text>
</comment>
<reference evidence="5" key="1">
    <citation type="submission" date="2016-11" db="EMBL/GenBank/DDBJ databases">
        <authorList>
            <person name="Varghese N."/>
            <person name="Submissions S."/>
        </authorList>
    </citation>
    <scope>NUCLEOTIDE SEQUENCE [LARGE SCALE GENOMIC DNA]</scope>
    <source>
        <strain evidence="5">DSM 28223</strain>
    </source>
</reference>
<organism evidence="4 5">
    <name type="scientific">Cognatishimia maritima</name>
    <dbReference type="NCBI Taxonomy" id="870908"/>
    <lineage>
        <taxon>Bacteria</taxon>
        <taxon>Pseudomonadati</taxon>
        <taxon>Pseudomonadota</taxon>
        <taxon>Alphaproteobacteria</taxon>
        <taxon>Rhodobacterales</taxon>
        <taxon>Paracoccaceae</taxon>
        <taxon>Cognatishimia</taxon>
    </lineage>
</organism>
<dbReference type="Pfam" id="PF01464">
    <property type="entry name" value="SLT"/>
    <property type="match status" value="1"/>
</dbReference>
<dbReference type="STRING" id="870908.SAMN04488044_3235"/>
<evidence type="ECO:0000256" key="1">
    <source>
        <dbReference type="ARBA" id="ARBA00009387"/>
    </source>
</evidence>
<keyword evidence="5" id="KW-1185">Reference proteome</keyword>
<feature type="chain" id="PRO_5012500099" evidence="2">
    <location>
        <begin position="23"/>
        <end position="269"/>
    </location>
</feature>
<feature type="domain" description="Transglycosylase SLT" evidence="3">
    <location>
        <begin position="66"/>
        <end position="189"/>
    </location>
</feature>
<sequence length="269" mass="29193">MARGWGKALGMIVAGLLAPALALGPAAVQADLFTNLYASAAPVPAPVVQVPAKNRPTTGARCVAAILEAQQKYGIPDNLLLSIGIQEAGRNGPAGLAVWPWTVNANGEGAFFKSRLDAQNWVREKQAQGITSIDVGCMQINLRWHGDQFPSQEAAFDPEMNADYAARFLLGLYQETGSWQKAAGRYHSATDVHQARYLASLERNRKVVERDIDRLTALARSYAPVAVAEVVAPRDPPPPVFWGVSDGSSYSIYSNTEIRPMLPDYKELF</sequence>
<dbReference type="RefSeq" id="WP_084605027.1">
    <property type="nucleotide sequence ID" value="NZ_FQWM01000009.1"/>
</dbReference>
<dbReference type="OrthoDB" id="5945995at2"/>
<dbReference type="CDD" id="cd13400">
    <property type="entry name" value="LT_IagB-like"/>
    <property type="match status" value="1"/>
</dbReference>
<accession>A0A1M5VRZ1</accession>
<name>A0A1M5VRZ1_9RHOB</name>
<feature type="signal peptide" evidence="2">
    <location>
        <begin position="1"/>
        <end position="22"/>
    </location>
</feature>
<dbReference type="EMBL" id="FQWM01000009">
    <property type="protein sequence ID" value="SHH78026.1"/>
    <property type="molecule type" value="Genomic_DNA"/>
</dbReference>
<gene>
    <name evidence="4" type="ORF">SAMN04488044_3235</name>
</gene>
<dbReference type="InterPro" id="IPR023346">
    <property type="entry name" value="Lysozyme-like_dom_sf"/>
</dbReference>
<dbReference type="InterPro" id="IPR008258">
    <property type="entry name" value="Transglycosylase_SLT_dom_1"/>
</dbReference>
<evidence type="ECO:0000313" key="5">
    <source>
        <dbReference type="Proteomes" id="UP000184211"/>
    </source>
</evidence>
<evidence type="ECO:0000259" key="3">
    <source>
        <dbReference type="Pfam" id="PF01464"/>
    </source>
</evidence>
<dbReference type="SUPFAM" id="SSF53955">
    <property type="entry name" value="Lysozyme-like"/>
    <property type="match status" value="1"/>
</dbReference>
<dbReference type="Proteomes" id="UP000184211">
    <property type="component" value="Unassembled WGS sequence"/>
</dbReference>
<proteinExistence type="inferred from homology"/>
<keyword evidence="2" id="KW-0732">Signal</keyword>
<dbReference type="Gene3D" id="1.10.530.10">
    <property type="match status" value="1"/>
</dbReference>
<evidence type="ECO:0000256" key="2">
    <source>
        <dbReference type="SAM" id="SignalP"/>
    </source>
</evidence>
<evidence type="ECO:0000313" key="4">
    <source>
        <dbReference type="EMBL" id="SHH78026.1"/>
    </source>
</evidence>
<dbReference type="AlphaFoldDB" id="A0A1M5VRZ1"/>